<evidence type="ECO:0000313" key="9">
    <source>
        <dbReference type="Proteomes" id="UP000192247"/>
    </source>
</evidence>
<dbReference type="InterPro" id="IPR016024">
    <property type="entry name" value="ARM-type_fold"/>
</dbReference>
<dbReference type="FunFam" id="1.10.20.10:FF:000030">
    <property type="entry name" value="Transcription initiation factor TFIID subunit 6"/>
    <property type="match status" value="1"/>
</dbReference>
<keyword evidence="5" id="KW-0539">Nucleus</keyword>
<accession>A0A1V9XT65</accession>
<dbReference type="STRING" id="418985.A0A1V9XT65"/>
<gene>
    <name evidence="8" type="ORF">BIW11_07619</name>
</gene>
<dbReference type="GO" id="GO:0005669">
    <property type="term" value="C:transcription factor TFIID complex"/>
    <property type="evidence" value="ECO:0007669"/>
    <property type="project" value="InterPro"/>
</dbReference>
<dbReference type="OrthoDB" id="361039at2759"/>
<dbReference type="GO" id="GO:0046982">
    <property type="term" value="F:protein heterodimerization activity"/>
    <property type="evidence" value="ECO:0007669"/>
    <property type="project" value="InterPro"/>
</dbReference>
<evidence type="ECO:0000256" key="4">
    <source>
        <dbReference type="ARBA" id="ARBA00023163"/>
    </source>
</evidence>
<dbReference type="Gene3D" id="1.10.20.10">
    <property type="entry name" value="Histone, subunit A"/>
    <property type="match status" value="1"/>
</dbReference>
<evidence type="ECO:0000313" key="8">
    <source>
        <dbReference type="EMBL" id="OQR76687.1"/>
    </source>
</evidence>
<dbReference type="InParanoid" id="A0A1V9XT65"/>
<keyword evidence="9" id="KW-1185">Reference proteome</keyword>
<dbReference type="PANTHER" id="PTHR10221">
    <property type="entry name" value="TRANSCRIPTION INITIATION FACTOR TFIID SUBUNIT 6"/>
    <property type="match status" value="1"/>
</dbReference>
<dbReference type="InterPro" id="IPR004823">
    <property type="entry name" value="TAF_TATA-bd_Histone-like_dom"/>
</dbReference>
<dbReference type="AlphaFoldDB" id="A0A1V9XT65"/>
<dbReference type="SUPFAM" id="SSF48371">
    <property type="entry name" value="ARM repeat"/>
    <property type="match status" value="1"/>
</dbReference>
<dbReference type="GO" id="GO:0016251">
    <property type="term" value="F:RNA polymerase II general transcription initiation factor activity"/>
    <property type="evidence" value="ECO:0007669"/>
    <property type="project" value="InterPro"/>
</dbReference>
<reference evidence="8 9" key="1">
    <citation type="journal article" date="2017" name="Gigascience">
        <title>Draft genome of the honey bee ectoparasitic mite, Tropilaelaps mercedesae, is shaped by the parasitic life history.</title>
        <authorList>
            <person name="Dong X."/>
            <person name="Armstrong S.D."/>
            <person name="Xia D."/>
            <person name="Makepeace B.L."/>
            <person name="Darby A.C."/>
            <person name="Kadowaki T."/>
        </authorList>
    </citation>
    <scope>NUCLEOTIDE SEQUENCE [LARGE SCALE GENOMIC DNA]</scope>
    <source>
        <strain evidence="8">Wuxi-XJTLU</strain>
    </source>
</reference>
<dbReference type="SMART" id="SM00803">
    <property type="entry name" value="TAF"/>
    <property type="match status" value="1"/>
</dbReference>
<dbReference type="InterPro" id="IPR011442">
    <property type="entry name" value="TAF6_C"/>
</dbReference>
<dbReference type="Pfam" id="PF02969">
    <property type="entry name" value="TAF"/>
    <property type="match status" value="1"/>
</dbReference>
<evidence type="ECO:0000256" key="2">
    <source>
        <dbReference type="ARBA" id="ARBA00007688"/>
    </source>
</evidence>
<sequence length="569" mass="63205">MRLDERRMSAKERAVSQLSVESVKMMAESVGVTALPEDTCREISEDATYRLRVIIQEAIKFTRHGKRKRMTSFDLDNALRVKNVEPLYGFTDPNFIPFRFASGGGRELYFHEDKEMDLGDLVTGNLPKLPLDISLKTHWLSIEGIQPTIADNPPPVPKDQQRQESLDPLSKLCKPQQAERTAKHVETVRVKQLATHELSVEQQLYYKEITEACVGSDDPRRTEALQSLSSDPGLHQMLPRLCTFISEGVKVNVVQCNLAFLIYLIRMVKALLDNQSLYLEKYLHEIIPSVTTCIVSRQLCQRPEVDNHWALRDFASRLLAQICKNFNTPTNGIQVRVTKAFSKALMNDRMPLASIYGAVSVLGELGTEVVRSLLIPRVREISDRLRRCLEEPGVVSSEKKAAEQAKQILVRVVAPVLKGTRAPPDNHEQYRSEFGYLGPFLIAQVSRLRSTATANSGTGSGRPSVTVAHTTRAVQQTAPLSGSSTGTSTLAVASAARSTSALVTNTSVSQATSSGQKYVITRTQTVSQQQQSTSTGQQIVRVVGKLFYLLQNRLITIKPNTKGILTHLP</sequence>
<keyword evidence="3" id="KW-0805">Transcription regulation</keyword>
<keyword evidence="8" id="KW-0396">Initiation factor</keyword>
<dbReference type="GO" id="GO:0051123">
    <property type="term" value="P:RNA polymerase II preinitiation complex assembly"/>
    <property type="evidence" value="ECO:0007669"/>
    <property type="project" value="TreeGrafter"/>
</dbReference>
<dbReference type="FunCoup" id="A0A1V9XT65">
    <property type="interactions" value="1599"/>
</dbReference>
<evidence type="ECO:0000256" key="3">
    <source>
        <dbReference type="ARBA" id="ARBA00023015"/>
    </source>
</evidence>
<evidence type="ECO:0000256" key="1">
    <source>
        <dbReference type="ARBA" id="ARBA00004123"/>
    </source>
</evidence>
<evidence type="ECO:0000259" key="7">
    <source>
        <dbReference type="SMART" id="SM00803"/>
    </source>
</evidence>
<comment type="similarity">
    <text evidence="2">Belongs to the TAF6 family.</text>
</comment>
<dbReference type="Proteomes" id="UP000192247">
    <property type="component" value="Unassembled WGS sequence"/>
</dbReference>
<dbReference type="InterPro" id="IPR037796">
    <property type="entry name" value="TAF6"/>
</dbReference>
<dbReference type="GO" id="GO:0046695">
    <property type="term" value="C:SLIK (SAGA-like) complex"/>
    <property type="evidence" value="ECO:0007669"/>
    <property type="project" value="InterPro"/>
</dbReference>
<dbReference type="Gene3D" id="1.25.40.770">
    <property type="entry name" value="TAF6, C-terminal HEAT repeat domain"/>
    <property type="match status" value="1"/>
</dbReference>
<dbReference type="PANTHER" id="PTHR10221:SF9">
    <property type="entry name" value="TRANSCRIPTION INITIATION FACTOR TFIID SUBUNIT 6"/>
    <property type="match status" value="1"/>
</dbReference>
<name>A0A1V9XT65_9ACAR</name>
<dbReference type="InterPro" id="IPR009072">
    <property type="entry name" value="Histone-fold"/>
</dbReference>
<comment type="caution">
    <text evidence="8">The sequence shown here is derived from an EMBL/GenBank/DDBJ whole genome shotgun (WGS) entry which is preliminary data.</text>
</comment>
<keyword evidence="4" id="KW-0804">Transcription</keyword>
<dbReference type="InterPro" id="IPR046344">
    <property type="entry name" value="TAF6_C_sf"/>
</dbReference>
<proteinExistence type="inferred from homology"/>
<dbReference type="CDD" id="cd22931">
    <property type="entry name" value="HFD_TAF6"/>
    <property type="match status" value="1"/>
</dbReference>
<dbReference type="GO" id="GO:0003713">
    <property type="term" value="F:transcription coactivator activity"/>
    <property type="evidence" value="ECO:0007669"/>
    <property type="project" value="TreeGrafter"/>
</dbReference>
<dbReference type="CDD" id="cd08050">
    <property type="entry name" value="TAF6C"/>
    <property type="match status" value="1"/>
</dbReference>
<feature type="domain" description="TATA box binding protein associated factor (TAF) histone-like fold" evidence="7">
    <location>
        <begin position="16"/>
        <end position="80"/>
    </location>
</feature>
<dbReference type="SUPFAM" id="SSF47113">
    <property type="entry name" value="Histone-fold"/>
    <property type="match status" value="1"/>
</dbReference>
<organism evidence="8 9">
    <name type="scientific">Tropilaelaps mercedesae</name>
    <dbReference type="NCBI Taxonomy" id="418985"/>
    <lineage>
        <taxon>Eukaryota</taxon>
        <taxon>Metazoa</taxon>
        <taxon>Ecdysozoa</taxon>
        <taxon>Arthropoda</taxon>
        <taxon>Chelicerata</taxon>
        <taxon>Arachnida</taxon>
        <taxon>Acari</taxon>
        <taxon>Parasitiformes</taxon>
        <taxon>Mesostigmata</taxon>
        <taxon>Gamasina</taxon>
        <taxon>Dermanyssoidea</taxon>
        <taxon>Laelapidae</taxon>
        <taxon>Tropilaelaps</taxon>
    </lineage>
</organism>
<dbReference type="EMBL" id="MNPL01004533">
    <property type="protein sequence ID" value="OQR76687.1"/>
    <property type="molecule type" value="Genomic_DNA"/>
</dbReference>
<evidence type="ECO:0000256" key="5">
    <source>
        <dbReference type="ARBA" id="ARBA00023242"/>
    </source>
</evidence>
<protein>
    <recommendedName>
        <fullName evidence="6">Transcription initiation factor TFIID subunit 6</fullName>
    </recommendedName>
</protein>
<dbReference type="GO" id="GO:0000124">
    <property type="term" value="C:SAGA complex"/>
    <property type="evidence" value="ECO:0007669"/>
    <property type="project" value="InterPro"/>
</dbReference>
<dbReference type="FunFam" id="1.25.40.770:FF:000001">
    <property type="entry name" value="Transcription initiation factor TFIID subunit 6"/>
    <property type="match status" value="1"/>
</dbReference>
<dbReference type="GO" id="GO:0003743">
    <property type="term" value="F:translation initiation factor activity"/>
    <property type="evidence" value="ECO:0007669"/>
    <property type="project" value="UniProtKB-KW"/>
</dbReference>
<dbReference type="Pfam" id="PF07571">
    <property type="entry name" value="TAF6_C"/>
    <property type="match status" value="1"/>
</dbReference>
<keyword evidence="8" id="KW-0648">Protein biosynthesis</keyword>
<evidence type="ECO:0000256" key="6">
    <source>
        <dbReference type="ARBA" id="ARBA00040091"/>
    </source>
</evidence>
<comment type="subcellular location">
    <subcellularLocation>
        <location evidence="1">Nucleus</location>
    </subcellularLocation>
</comment>